<proteinExistence type="inferred from homology"/>
<dbReference type="PIRSF" id="PIRSF005096">
    <property type="entry name" value="GALM"/>
    <property type="match status" value="1"/>
</dbReference>
<dbReference type="CDD" id="cd09019">
    <property type="entry name" value="galactose_mutarotase_like"/>
    <property type="match status" value="1"/>
</dbReference>
<gene>
    <name evidence="9" type="ORF">FCL40_05420</name>
</gene>
<evidence type="ECO:0000313" key="10">
    <source>
        <dbReference type="Proteomes" id="UP000305674"/>
    </source>
</evidence>
<dbReference type="GO" id="GO:0030246">
    <property type="term" value="F:carbohydrate binding"/>
    <property type="evidence" value="ECO:0007669"/>
    <property type="project" value="InterPro"/>
</dbReference>
<evidence type="ECO:0000256" key="7">
    <source>
        <dbReference type="PIRSR" id="PIRSR005096-2"/>
    </source>
</evidence>
<dbReference type="Proteomes" id="UP000305674">
    <property type="component" value="Unassembled WGS sequence"/>
</dbReference>
<dbReference type="EC" id="5.1.3.3" evidence="5"/>
<evidence type="ECO:0000256" key="2">
    <source>
        <dbReference type="ARBA" id="ARBA00006206"/>
    </source>
</evidence>
<comment type="pathway">
    <text evidence="1 5">Carbohydrate metabolism; hexose metabolism.</text>
</comment>
<dbReference type="InterPro" id="IPR014718">
    <property type="entry name" value="GH-type_carb-bd"/>
</dbReference>
<keyword evidence="3 5" id="KW-0413">Isomerase</keyword>
<dbReference type="InterPro" id="IPR015443">
    <property type="entry name" value="Aldose_1-epimerase"/>
</dbReference>
<feature type="binding site" evidence="8">
    <location>
        <begin position="95"/>
        <end position="96"/>
    </location>
    <ligand>
        <name>beta-D-galactose</name>
        <dbReference type="ChEBI" id="CHEBI:27667"/>
    </ligand>
</feature>
<dbReference type="InterPro" id="IPR047215">
    <property type="entry name" value="Galactose_mutarotase-like"/>
</dbReference>
<feature type="active site" description="Proton donor" evidence="6">
    <location>
        <position position="190"/>
    </location>
</feature>
<dbReference type="GO" id="GO:0033499">
    <property type="term" value="P:galactose catabolic process via UDP-galactose, Leloir pathway"/>
    <property type="evidence" value="ECO:0007669"/>
    <property type="project" value="TreeGrafter"/>
</dbReference>
<evidence type="ECO:0000256" key="6">
    <source>
        <dbReference type="PIRSR" id="PIRSR005096-1"/>
    </source>
</evidence>
<comment type="caution">
    <text evidence="9">The sequence shown here is derived from an EMBL/GenBank/DDBJ whole genome shotgun (WGS) entry which is preliminary data.</text>
</comment>
<dbReference type="GO" id="GO:0005737">
    <property type="term" value="C:cytoplasm"/>
    <property type="evidence" value="ECO:0007669"/>
    <property type="project" value="TreeGrafter"/>
</dbReference>
<comment type="similarity">
    <text evidence="2 5">Belongs to the aldose epimerase family.</text>
</comment>
<keyword evidence="4 5" id="KW-0119">Carbohydrate metabolism</keyword>
<evidence type="ECO:0000313" key="9">
    <source>
        <dbReference type="EMBL" id="TKB50591.1"/>
    </source>
</evidence>
<dbReference type="OrthoDB" id="9779408at2"/>
<evidence type="ECO:0000256" key="3">
    <source>
        <dbReference type="ARBA" id="ARBA00023235"/>
    </source>
</evidence>
<dbReference type="EMBL" id="SWCI01000002">
    <property type="protein sequence ID" value="TKB50591.1"/>
    <property type="molecule type" value="Genomic_DNA"/>
</dbReference>
<dbReference type="AlphaFoldDB" id="A0A4U1BH86"/>
<feature type="active site" description="Proton acceptor" evidence="6">
    <location>
        <position position="321"/>
    </location>
</feature>
<sequence length="356" mass="39883">MLPSSTSTPHQEHTVSVKITPLPSWEHYRVGELARYQVENNHLRLEVLALGGIVRKLELKRPDGQWQNLVLGCDSAGDYLSQKACLGSVVGRWANRIANARCLVEGYELELDANLYPHHLHGGLAGFHHKVFQLTPVEDGLKLSLWSAHGEAGFPGNLHLEVFYRLREQSWIVEMNAEVDKPCPVNLTQHSYFNLGSHLTNYRLQSDAPYIVMTDKDGIPITLEETGRHPLCLTEERAIGEMMDQPLEALRQVGGIDHCYLWPDDDGSLKTRCVMTDPTTGIRLSVKSDQPGLQIYTGNHLGGTPAYEGKCYKHHQGIALEPGLWPDAPNQPGHTKGILHPGERYHQLTQFSFDNI</sequence>
<evidence type="ECO:0000256" key="5">
    <source>
        <dbReference type="PIRNR" id="PIRNR005096"/>
    </source>
</evidence>
<evidence type="ECO:0000256" key="1">
    <source>
        <dbReference type="ARBA" id="ARBA00005028"/>
    </source>
</evidence>
<evidence type="ECO:0000256" key="4">
    <source>
        <dbReference type="ARBA" id="ARBA00023277"/>
    </source>
</evidence>
<dbReference type="InterPro" id="IPR011013">
    <property type="entry name" value="Gal_mutarotase_sf_dom"/>
</dbReference>
<dbReference type="Pfam" id="PF01263">
    <property type="entry name" value="Aldose_epim"/>
    <property type="match status" value="1"/>
</dbReference>
<keyword evidence="10" id="KW-1185">Reference proteome</keyword>
<organism evidence="9 10">
    <name type="scientific">Ferrimonas sediminicola</name>
    <dbReference type="NCBI Taxonomy" id="2569538"/>
    <lineage>
        <taxon>Bacteria</taxon>
        <taxon>Pseudomonadati</taxon>
        <taxon>Pseudomonadota</taxon>
        <taxon>Gammaproteobacteria</taxon>
        <taxon>Alteromonadales</taxon>
        <taxon>Ferrimonadaceae</taxon>
        <taxon>Ferrimonas</taxon>
    </lineage>
</organism>
<dbReference type="InterPro" id="IPR008183">
    <property type="entry name" value="Aldose_1/G6P_1-epimerase"/>
</dbReference>
<comment type="catalytic activity">
    <reaction evidence="5">
        <text>alpha-D-glucose = beta-D-glucose</text>
        <dbReference type="Rhea" id="RHEA:10264"/>
        <dbReference type="ChEBI" id="CHEBI:15903"/>
        <dbReference type="ChEBI" id="CHEBI:17925"/>
        <dbReference type="EC" id="5.1.3.3"/>
    </reaction>
</comment>
<dbReference type="GO" id="GO:0006006">
    <property type="term" value="P:glucose metabolic process"/>
    <property type="evidence" value="ECO:0007669"/>
    <property type="project" value="TreeGrafter"/>
</dbReference>
<dbReference type="GO" id="GO:0004034">
    <property type="term" value="F:aldose 1-epimerase activity"/>
    <property type="evidence" value="ECO:0007669"/>
    <property type="project" value="UniProtKB-EC"/>
</dbReference>
<dbReference type="PANTHER" id="PTHR10091">
    <property type="entry name" value="ALDOSE-1-EPIMERASE"/>
    <property type="match status" value="1"/>
</dbReference>
<protein>
    <recommendedName>
        <fullName evidence="5">Aldose 1-epimerase</fullName>
        <ecNumber evidence="5">5.1.3.3</ecNumber>
    </recommendedName>
</protein>
<dbReference type="UniPathway" id="UPA00242"/>
<dbReference type="SUPFAM" id="SSF74650">
    <property type="entry name" value="Galactose mutarotase-like"/>
    <property type="match status" value="1"/>
</dbReference>
<feature type="binding site" evidence="8">
    <location>
        <begin position="190"/>
        <end position="192"/>
    </location>
    <ligand>
        <name>beta-D-galactose</name>
        <dbReference type="ChEBI" id="CHEBI:27667"/>
    </ligand>
</feature>
<dbReference type="Gene3D" id="2.70.98.10">
    <property type="match status" value="1"/>
</dbReference>
<name>A0A4U1BH86_9GAMM</name>
<accession>A0A4U1BH86</accession>
<feature type="binding site" evidence="7">
    <location>
        <position position="257"/>
    </location>
    <ligand>
        <name>beta-D-galactose</name>
        <dbReference type="ChEBI" id="CHEBI:27667"/>
    </ligand>
</feature>
<dbReference type="PANTHER" id="PTHR10091:SF0">
    <property type="entry name" value="GALACTOSE MUTAROTASE"/>
    <property type="match status" value="1"/>
</dbReference>
<reference evidence="9 10" key="1">
    <citation type="submission" date="2019-04" db="EMBL/GenBank/DDBJ databases">
        <authorList>
            <person name="Hwang J.C."/>
        </authorList>
    </citation>
    <scope>NUCLEOTIDE SEQUENCE [LARGE SCALE GENOMIC DNA]</scope>
    <source>
        <strain evidence="9 10">IMCC35001</strain>
    </source>
</reference>
<evidence type="ECO:0000256" key="8">
    <source>
        <dbReference type="PIRSR" id="PIRSR005096-3"/>
    </source>
</evidence>